<evidence type="ECO:0000313" key="3">
    <source>
        <dbReference type="WBParaSite" id="L893_g27230.t1"/>
    </source>
</evidence>
<protein>
    <submittedName>
        <fullName evidence="3">Uncharacterized protein</fullName>
    </submittedName>
</protein>
<feature type="region of interest" description="Disordered" evidence="1">
    <location>
        <begin position="55"/>
        <end position="78"/>
    </location>
</feature>
<dbReference type="WBParaSite" id="L893_g27230.t1">
    <property type="protein sequence ID" value="L893_g27230.t1"/>
    <property type="gene ID" value="L893_g27230"/>
</dbReference>
<feature type="compositionally biased region" description="Basic and acidic residues" evidence="1">
    <location>
        <begin position="60"/>
        <end position="75"/>
    </location>
</feature>
<name>A0A1I7ZKJ9_9BILA</name>
<organism evidence="2 3">
    <name type="scientific">Steinernema glaseri</name>
    <dbReference type="NCBI Taxonomy" id="37863"/>
    <lineage>
        <taxon>Eukaryota</taxon>
        <taxon>Metazoa</taxon>
        <taxon>Ecdysozoa</taxon>
        <taxon>Nematoda</taxon>
        <taxon>Chromadorea</taxon>
        <taxon>Rhabditida</taxon>
        <taxon>Tylenchina</taxon>
        <taxon>Panagrolaimomorpha</taxon>
        <taxon>Strongyloidoidea</taxon>
        <taxon>Steinernematidae</taxon>
        <taxon>Steinernema</taxon>
    </lineage>
</organism>
<dbReference type="Proteomes" id="UP000095287">
    <property type="component" value="Unplaced"/>
</dbReference>
<proteinExistence type="predicted"/>
<sequence length="177" mass="19955">MTTTTFKMVLHRSTGWKDALIYRASLAPLEAQKTGDAPREDALGTPMFKRVTLTAKTSVRTKDRKNNRSSSEDNVRTGSTGQSLIVHMFLTNIQMKNVVECGVRLRFCRTSPYSGTGVRGLLCASLRSDRRSTNQALDSRHSKVHELCTIVWTRSDVRPVNALTEIVTEIMHKHFFL</sequence>
<evidence type="ECO:0000256" key="1">
    <source>
        <dbReference type="SAM" id="MobiDB-lite"/>
    </source>
</evidence>
<evidence type="ECO:0000313" key="2">
    <source>
        <dbReference type="Proteomes" id="UP000095287"/>
    </source>
</evidence>
<reference evidence="3" key="1">
    <citation type="submission" date="2016-11" db="UniProtKB">
        <authorList>
            <consortium name="WormBaseParasite"/>
        </authorList>
    </citation>
    <scope>IDENTIFICATION</scope>
</reference>
<accession>A0A1I7ZKJ9</accession>
<dbReference type="AlphaFoldDB" id="A0A1I7ZKJ9"/>
<keyword evidence="2" id="KW-1185">Reference proteome</keyword>